<keyword evidence="6 8" id="KW-1133">Transmembrane helix</keyword>
<sequence>MATGPAGPPRRGRLYAILGALMMAMLLAALDQTIVATALPTIVGDLRGAEHLSWVVTAYLLATTTVTPLWGRLGDQYGRKHLFLASIVIFLVGSALCGLARTMPELIAFRALQGVGGGGLMSLAMAIVGDVVPPRERGRYQGLFGAVFGVSSVLGPLLGGFFVDHLSWPWVFYVNLPLGAAALAVIVAVLPADRRHERHPVDYPGIALLATATICLVLAATWGGTTYAWGSPVIVGLLAAAVTAALGWLASARRAAEPVLPLRLFGVEVFVVSAALGCAVGFAMLGALTYLPLYLQVVHGVSATLSGVHLLPMVAGMLVGSIGSGQLISRYGRYKVFPVAGMTITALALWLLSGLERTTSTAVMNGYLLLLGLGLGLVMQVTVIAAQNAVPYRDLGAATAGVTFFRSIGGSFGVAVFGSLFSSRLEHDIARIAGTAGLPPGFDPRAAGEDPALIGTLPPALRVRFLDAYNDAIAEVFGWAVPVAVAGVLLALLLREIPLRATAKAGPDLGEGMAGTPTYRTSRQEVEGRLSRLMMRDAGAREMYARLGVLAEVHLPAGSMWALCRIAEEGSVSSAELARRAGVPVQRGRPYVDRLVRAGYVVRRDGRLEITDAGRATAERLLAARNRGLARHLAGWSPEDHAELSRLLAELARDSLDAPPDLRAPARP</sequence>
<feature type="transmembrane region" description="Helical" evidence="8">
    <location>
        <begin position="51"/>
        <end position="70"/>
    </location>
</feature>
<evidence type="ECO:0000256" key="1">
    <source>
        <dbReference type="ARBA" id="ARBA00004651"/>
    </source>
</evidence>
<dbReference type="InterPro" id="IPR036390">
    <property type="entry name" value="WH_DNA-bd_sf"/>
</dbReference>
<feature type="transmembrane region" description="Helical" evidence="8">
    <location>
        <begin position="107"/>
        <end position="128"/>
    </location>
</feature>
<dbReference type="FunFam" id="1.20.1720.10:FF:000004">
    <property type="entry name" value="EmrB/QacA family drug resistance transporter"/>
    <property type="match status" value="1"/>
</dbReference>
<dbReference type="Proteomes" id="UP000539313">
    <property type="component" value="Unassembled WGS sequence"/>
</dbReference>
<dbReference type="Gene3D" id="1.10.10.10">
    <property type="entry name" value="Winged helix-like DNA-binding domain superfamily/Winged helix DNA-binding domain"/>
    <property type="match status" value="1"/>
</dbReference>
<evidence type="ECO:0000256" key="4">
    <source>
        <dbReference type="ARBA" id="ARBA00022475"/>
    </source>
</evidence>
<name>A0A7W3R8B3_9ACTN</name>
<dbReference type="GO" id="GO:0005886">
    <property type="term" value="C:plasma membrane"/>
    <property type="evidence" value="ECO:0007669"/>
    <property type="project" value="UniProtKB-SubCell"/>
</dbReference>
<feature type="transmembrane region" description="Helical" evidence="8">
    <location>
        <begin position="170"/>
        <end position="191"/>
    </location>
</feature>
<evidence type="ECO:0000313" key="11">
    <source>
        <dbReference type="Proteomes" id="UP000539313"/>
    </source>
</evidence>
<dbReference type="InterPro" id="IPR020846">
    <property type="entry name" value="MFS_dom"/>
</dbReference>
<evidence type="ECO:0000259" key="9">
    <source>
        <dbReference type="PROSITE" id="PS50850"/>
    </source>
</evidence>
<feature type="transmembrane region" description="Helical" evidence="8">
    <location>
        <begin position="140"/>
        <end position="158"/>
    </location>
</feature>
<comment type="caution">
    <text evidence="10">The sequence shown here is derived from an EMBL/GenBank/DDBJ whole genome shotgun (WGS) entry which is preliminary data.</text>
</comment>
<feature type="transmembrane region" description="Helical" evidence="8">
    <location>
        <begin position="476"/>
        <end position="494"/>
    </location>
</feature>
<dbReference type="Pfam" id="PF07690">
    <property type="entry name" value="MFS_1"/>
    <property type="match status" value="1"/>
</dbReference>
<feature type="transmembrane region" description="Helical" evidence="8">
    <location>
        <begin position="303"/>
        <end position="324"/>
    </location>
</feature>
<evidence type="ECO:0000256" key="7">
    <source>
        <dbReference type="ARBA" id="ARBA00023136"/>
    </source>
</evidence>
<dbReference type="InterPro" id="IPR011701">
    <property type="entry name" value="MFS"/>
</dbReference>
<evidence type="ECO:0000313" key="10">
    <source>
        <dbReference type="EMBL" id="MBA9003389.1"/>
    </source>
</evidence>
<organism evidence="10 11">
    <name type="scientific">Thermomonospora cellulosilytica</name>
    <dbReference type="NCBI Taxonomy" id="1411118"/>
    <lineage>
        <taxon>Bacteria</taxon>
        <taxon>Bacillati</taxon>
        <taxon>Actinomycetota</taxon>
        <taxon>Actinomycetes</taxon>
        <taxon>Streptosporangiales</taxon>
        <taxon>Thermomonosporaceae</taxon>
        <taxon>Thermomonospora</taxon>
    </lineage>
</organism>
<evidence type="ECO:0000256" key="8">
    <source>
        <dbReference type="SAM" id="Phobius"/>
    </source>
</evidence>
<dbReference type="GO" id="GO:0003700">
    <property type="term" value="F:DNA-binding transcription factor activity"/>
    <property type="evidence" value="ECO:0007669"/>
    <property type="project" value="InterPro"/>
</dbReference>
<feature type="transmembrane region" description="Helical" evidence="8">
    <location>
        <begin position="262"/>
        <end position="291"/>
    </location>
</feature>
<feature type="transmembrane region" description="Helical" evidence="8">
    <location>
        <begin position="398"/>
        <end position="421"/>
    </location>
</feature>
<dbReference type="SUPFAM" id="SSF103473">
    <property type="entry name" value="MFS general substrate transporter"/>
    <property type="match status" value="1"/>
</dbReference>
<dbReference type="Gene3D" id="1.20.1250.20">
    <property type="entry name" value="MFS general substrate transporter like domains"/>
    <property type="match status" value="1"/>
</dbReference>
<dbReference type="SMART" id="SM00347">
    <property type="entry name" value="HTH_MARR"/>
    <property type="match status" value="1"/>
</dbReference>
<dbReference type="CDD" id="cd17502">
    <property type="entry name" value="MFS_Azr1_MDR_like"/>
    <property type="match status" value="1"/>
</dbReference>
<evidence type="ECO:0000256" key="6">
    <source>
        <dbReference type="ARBA" id="ARBA00022989"/>
    </source>
</evidence>
<keyword evidence="4" id="KW-1003">Cell membrane</keyword>
<protein>
    <submittedName>
        <fullName evidence="10">EmrB/QacA subfamily drug resistance transporter</fullName>
    </submittedName>
</protein>
<feature type="transmembrane region" description="Helical" evidence="8">
    <location>
        <begin position="229"/>
        <end position="250"/>
    </location>
</feature>
<evidence type="ECO:0000256" key="2">
    <source>
        <dbReference type="ARBA" id="ARBA00007520"/>
    </source>
</evidence>
<accession>A0A7W3R8B3</accession>
<dbReference type="PANTHER" id="PTHR23501:SF197">
    <property type="entry name" value="COMD"/>
    <property type="match status" value="1"/>
</dbReference>
<dbReference type="InterPro" id="IPR000835">
    <property type="entry name" value="HTH_MarR-typ"/>
</dbReference>
<dbReference type="SUPFAM" id="SSF46785">
    <property type="entry name" value="Winged helix' DNA-binding domain"/>
    <property type="match status" value="1"/>
</dbReference>
<feature type="transmembrane region" description="Helical" evidence="8">
    <location>
        <begin position="203"/>
        <end position="223"/>
    </location>
</feature>
<feature type="transmembrane region" description="Helical" evidence="8">
    <location>
        <begin position="367"/>
        <end position="386"/>
    </location>
</feature>
<feature type="transmembrane region" description="Helical" evidence="8">
    <location>
        <begin position="82"/>
        <end position="101"/>
    </location>
</feature>
<evidence type="ECO:0000256" key="3">
    <source>
        <dbReference type="ARBA" id="ARBA00022448"/>
    </source>
</evidence>
<feature type="transmembrane region" description="Helical" evidence="8">
    <location>
        <begin position="12"/>
        <end position="39"/>
    </location>
</feature>
<keyword evidence="3" id="KW-0813">Transport</keyword>
<evidence type="ECO:0000256" key="5">
    <source>
        <dbReference type="ARBA" id="ARBA00022692"/>
    </source>
</evidence>
<keyword evidence="11" id="KW-1185">Reference proteome</keyword>
<comment type="similarity">
    <text evidence="2">Belongs to the major facilitator superfamily. TCR/Tet family.</text>
</comment>
<dbReference type="NCBIfam" id="TIGR00711">
    <property type="entry name" value="efflux_EmrB"/>
    <property type="match status" value="1"/>
</dbReference>
<dbReference type="AlphaFoldDB" id="A0A7W3R8B3"/>
<dbReference type="PROSITE" id="PS50850">
    <property type="entry name" value="MFS"/>
    <property type="match status" value="1"/>
</dbReference>
<dbReference type="PRINTS" id="PR01036">
    <property type="entry name" value="TCRTETB"/>
</dbReference>
<dbReference type="GO" id="GO:0022857">
    <property type="term" value="F:transmembrane transporter activity"/>
    <property type="evidence" value="ECO:0007669"/>
    <property type="project" value="InterPro"/>
</dbReference>
<proteinExistence type="inferred from homology"/>
<feature type="transmembrane region" description="Helical" evidence="8">
    <location>
        <begin position="336"/>
        <end position="355"/>
    </location>
</feature>
<keyword evidence="5 8" id="KW-0812">Transmembrane</keyword>
<keyword evidence="7 8" id="KW-0472">Membrane</keyword>
<gene>
    <name evidence="10" type="ORF">HNR21_002271</name>
</gene>
<dbReference type="Gene3D" id="1.20.1720.10">
    <property type="entry name" value="Multidrug resistance protein D"/>
    <property type="match status" value="1"/>
</dbReference>
<dbReference type="InterPro" id="IPR004638">
    <property type="entry name" value="EmrB-like"/>
</dbReference>
<reference evidence="10 11" key="1">
    <citation type="submission" date="2020-08" db="EMBL/GenBank/DDBJ databases">
        <title>Sequencing the genomes of 1000 actinobacteria strains.</title>
        <authorList>
            <person name="Klenk H.-P."/>
        </authorList>
    </citation>
    <scope>NUCLEOTIDE SEQUENCE [LARGE SCALE GENOMIC DNA]</scope>
    <source>
        <strain evidence="10 11">DSM 45823</strain>
    </source>
</reference>
<dbReference type="EMBL" id="JACJII010000001">
    <property type="protein sequence ID" value="MBA9003389.1"/>
    <property type="molecule type" value="Genomic_DNA"/>
</dbReference>
<dbReference type="InterPro" id="IPR036259">
    <property type="entry name" value="MFS_trans_sf"/>
</dbReference>
<dbReference type="PANTHER" id="PTHR23501">
    <property type="entry name" value="MAJOR FACILITATOR SUPERFAMILY"/>
    <property type="match status" value="1"/>
</dbReference>
<feature type="domain" description="Major facilitator superfamily (MFS) profile" evidence="9">
    <location>
        <begin position="17"/>
        <end position="499"/>
    </location>
</feature>
<comment type="subcellular location">
    <subcellularLocation>
        <location evidence="1">Cell membrane</location>
        <topology evidence="1">Multi-pass membrane protein</topology>
    </subcellularLocation>
</comment>
<dbReference type="InterPro" id="IPR036388">
    <property type="entry name" value="WH-like_DNA-bd_sf"/>
</dbReference>